<protein>
    <recommendedName>
        <fullName evidence="4">GLPGLI family protein</fullName>
    </recommendedName>
</protein>
<name>A0A1H8YYR7_9FLAO</name>
<evidence type="ECO:0000256" key="1">
    <source>
        <dbReference type="SAM" id="SignalP"/>
    </source>
</evidence>
<feature type="signal peptide" evidence="1">
    <location>
        <begin position="1"/>
        <end position="17"/>
    </location>
</feature>
<proteinExistence type="predicted"/>
<organism evidence="2 3">
    <name type="scientific">Flavobacterium urocaniciphilum</name>
    <dbReference type="NCBI Taxonomy" id="1299341"/>
    <lineage>
        <taxon>Bacteria</taxon>
        <taxon>Pseudomonadati</taxon>
        <taxon>Bacteroidota</taxon>
        <taxon>Flavobacteriia</taxon>
        <taxon>Flavobacteriales</taxon>
        <taxon>Flavobacteriaceae</taxon>
        <taxon>Flavobacterium</taxon>
    </lineage>
</organism>
<gene>
    <name evidence="2" type="ORF">SAMN05444005_101371</name>
</gene>
<dbReference type="EMBL" id="FOEI01000001">
    <property type="protein sequence ID" value="SEP57349.1"/>
    <property type="molecule type" value="Genomic_DNA"/>
</dbReference>
<reference evidence="2 3" key="1">
    <citation type="submission" date="2016-10" db="EMBL/GenBank/DDBJ databases">
        <authorList>
            <person name="de Groot N.N."/>
        </authorList>
    </citation>
    <scope>NUCLEOTIDE SEQUENCE [LARGE SCALE GENOMIC DNA]</scope>
    <source>
        <strain evidence="2 3">DSM 27078</strain>
    </source>
</reference>
<dbReference type="STRING" id="1299341.SAMN05444005_101371"/>
<evidence type="ECO:0000313" key="2">
    <source>
        <dbReference type="EMBL" id="SEP57349.1"/>
    </source>
</evidence>
<dbReference type="RefSeq" id="WP_091464403.1">
    <property type="nucleotide sequence ID" value="NZ_FOEI01000001.1"/>
</dbReference>
<dbReference type="Proteomes" id="UP000198648">
    <property type="component" value="Unassembled WGS sequence"/>
</dbReference>
<dbReference type="OrthoDB" id="1445822at2"/>
<keyword evidence="1" id="KW-0732">Signal</keyword>
<keyword evidence="3" id="KW-1185">Reference proteome</keyword>
<evidence type="ECO:0000313" key="3">
    <source>
        <dbReference type="Proteomes" id="UP000198648"/>
    </source>
</evidence>
<accession>A0A1H8YYR7</accession>
<dbReference type="AlphaFoldDB" id="A0A1H8YYR7"/>
<evidence type="ECO:0008006" key="4">
    <source>
        <dbReference type="Google" id="ProtNLM"/>
    </source>
</evidence>
<feature type="chain" id="PRO_5011486187" description="GLPGLI family protein" evidence="1">
    <location>
        <begin position="18"/>
        <end position="228"/>
    </location>
</feature>
<sequence length="228" mass="27215">MKKVLYLILLLTNISIAQNKQYNLDPNGKNSNFHYLIKTYPNNAMEFRVKKDSGTVYQITAPLYETIKSNYDTISKILPQNKKLKVKDSTIFFIQYFYKNDRTFFNEKNQIEVNNSYFSNFIKEQKSIVERKYKNSKVIYMFENGIDISNYKKIDNFFVDENNYFRTNYFKKSILCGSFLIIKPNGQSLIRNGEYRLDQMAEHLNSKIWELFFESNSINNSEEEHKTE</sequence>